<proteinExistence type="predicted"/>
<dbReference type="InterPro" id="IPR035919">
    <property type="entry name" value="EAL_sf"/>
</dbReference>
<feature type="domain" description="EAL" evidence="1">
    <location>
        <begin position="105"/>
        <end position="353"/>
    </location>
</feature>
<dbReference type="Proteomes" id="UP000629870">
    <property type="component" value="Unassembled WGS sequence"/>
</dbReference>
<dbReference type="Gene3D" id="3.20.20.450">
    <property type="entry name" value="EAL domain"/>
    <property type="match status" value="1"/>
</dbReference>
<keyword evidence="3" id="KW-1185">Reference proteome</keyword>
<organism evidence="2 3">
    <name type="scientific">Deinococcus radiopugnans ATCC 19172</name>
    <dbReference type="NCBI Taxonomy" id="585398"/>
    <lineage>
        <taxon>Bacteria</taxon>
        <taxon>Thermotogati</taxon>
        <taxon>Deinococcota</taxon>
        <taxon>Deinococci</taxon>
        <taxon>Deinococcales</taxon>
        <taxon>Deinococcaceae</taxon>
        <taxon>Deinococcus</taxon>
    </lineage>
</organism>
<dbReference type="PANTHER" id="PTHR33121">
    <property type="entry name" value="CYCLIC DI-GMP PHOSPHODIESTERASE PDEF"/>
    <property type="match status" value="1"/>
</dbReference>
<reference evidence="2 3" key="1">
    <citation type="submission" date="2020-08" db="EMBL/GenBank/DDBJ databases">
        <title>Genomic Encyclopedia of Type Strains, Phase IV (KMG-IV): sequencing the most valuable type-strain genomes for metagenomic binning, comparative biology and taxonomic classification.</title>
        <authorList>
            <person name="Goeker M."/>
        </authorList>
    </citation>
    <scope>NUCLEOTIDE SEQUENCE [LARGE SCALE GENOMIC DNA]</scope>
    <source>
        <strain evidence="2 3">DSM 12027</strain>
    </source>
</reference>
<accession>A0ABR6NMV2</accession>
<dbReference type="EMBL" id="JACHEW010000002">
    <property type="protein sequence ID" value="MBB6015372.1"/>
    <property type="molecule type" value="Genomic_DNA"/>
</dbReference>
<dbReference type="CDD" id="cd01948">
    <property type="entry name" value="EAL"/>
    <property type="match status" value="1"/>
</dbReference>
<dbReference type="PROSITE" id="PS50883">
    <property type="entry name" value="EAL"/>
    <property type="match status" value="1"/>
</dbReference>
<sequence length="353" mass="38558">MSVPLPPTPPLPARCDCQAIRPTAANGPDGLAVRAASTHLQRKLWTALEAHHVRFHSHGAAFVLAPETFATLRALLCTFTSTERQEVLATPWHGDGPDPWQTAPLEQWLHRLDTAWFSDACQHLSFDVQPIVELRGLQVYGHEALVRAQWDGQRLGAPALLRAAAAHGQRRAFDAHARLGAITQVYPALPRDQRLFINFSPSVVYNPDVCLRSTFETCRQVGADFSRLVFEVTESEAFPDLTLLRRYRAEGAQVALDDLGAGHTSLTYLAELQPDVVKLDRGLTHGLTGDDARMPLVQALITYAHDLGIRVVAEGIETAAELALVTALGSDYGQGYHLGRPAAQPVFGGLHLS</sequence>
<dbReference type="InterPro" id="IPR001633">
    <property type="entry name" value="EAL_dom"/>
</dbReference>
<protein>
    <submittedName>
        <fullName evidence="2">EAL domain-containing protein (Putative c-di-GMP-specific phosphodiesterase class I)</fullName>
    </submittedName>
</protein>
<dbReference type="InterPro" id="IPR050706">
    <property type="entry name" value="Cyclic-di-GMP_PDE-like"/>
</dbReference>
<dbReference type="SMART" id="SM00052">
    <property type="entry name" value="EAL"/>
    <property type="match status" value="1"/>
</dbReference>
<comment type="caution">
    <text evidence="2">The sequence shown here is derived from an EMBL/GenBank/DDBJ whole genome shotgun (WGS) entry which is preliminary data.</text>
</comment>
<dbReference type="RefSeq" id="WP_249038899.1">
    <property type="nucleotide sequence ID" value="NZ_JACHEW010000002.1"/>
</dbReference>
<evidence type="ECO:0000259" key="1">
    <source>
        <dbReference type="PROSITE" id="PS50883"/>
    </source>
</evidence>
<dbReference type="PANTHER" id="PTHR33121:SF70">
    <property type="entry name" value="SIGNALING PROTEIN YKOW"/>
    <property type="match status" value="1"/>
</dbReference>
<gene>
    <name evidence="2" type="ORF">HNQ04_000601</name>
</gene>
<dbReference type="SUPFAM" id="SSF141868">
    <property type="entry name" value="EAL domain-like"/>
    <property type="match status" value="1"/>
</dbReference>
<name>A0ABR6NMV2_9DEIO</name>
<dbReference type="Pfam" id="PF00563">
    <property type="entry name" value="EAL"/>
    <property type="match status" value="1"/>
</dbReference>
<evidence type="ECO:0000313" key="3">
    <source>
        <dbReference type="Proteomes" id="UP000629870"/>
    </source>
</evidence>
<evidence type="ECO:0000313" key="2">
    <source>
        <dbReference type="EMBL" id="MBB6015372.1"/>
    </source>
</evidence>